<comment type="catalytic activity">
    <reaction evidence="1">
        <text>ATP + protein L-histidine = ADP + protein N-phospho-L-histidine.</text>
        <dbReference type="EC" id="2.7.13.3"/>
    </reaction>
</comment>
<evidence type="ECO:0000256" key="2">
    <source>
        <dbReference type="ARBA" id="ARBA00012438"/>
    </source>
</evidence>
<dbReference type="InterPro" id="IPR003661">
    <property type="entry name" value="HisK_dim/P_dom"/>
</dbReference>
<evidence type="ECO:0000256" key="1">
    <source>
        <dbReference type="ARBA" id="ARBA00000085"/>
    </source>
</evidence>
<organism evidence="10 11">
    <name type="scientific">Asticcacaulis currens</name>
    <dbReference type="NCBI Taxonomy" id="2984210"/>
    <lineage>
        <taxon>Bacteria</taxon>
        <taxon>Pseudomonadati</taxon>
        <taxon>Pseudomonadota</taxon>
        <taxon>Alphaproteobacteria</taxon>
        <taxon>Caulobacterales</taxon>
        <taxon>Caulobacteraceae</taxon>
        <taxon>Asticcacaulis</taxon>
    </lineage>
</organism>
<protein>
    <recommendedName>
        <fullName evidence="2">histidine kinase</fullName>
        <ecNumber evidence="2">2.7.13.3</ecNumber>
    </recommendedName>
</protein>
<keyword evidence="3 4" id="KW-0597">Phosphoprotein</keyword>
<dbReference type="RefSeq" id="WP_272742102.1">
    <property type="nucleotide sequence ID" value="NZ_JAQQKW010000009.1"/>
</dbReference>
<proteinExistence type="predicted"/>
<dbReference type="Pfam" id="PF02518">
    <property type="entry name" value="HATPase_c"/>
    <property type="match status" value="1"/>
</dbReference>
<evidence type="ECO:0000256" key="3">
    <source>
        <dbReference type="ARBA" id="ARBA00022553"/>
    </source>
</evidence>
<dbReference type="SMART" id="SM00086">
    <property type="entry name" value="PAC"/>
    <property type="match status" value="1"/>
</dbReference>
<accession>A0ABT5IGY8</accession>
<evidence type="ECO:0000313" key="11">
    <source>
        <dbReference type="Proteomes" id="UP001216595"/>
    </source>
</evidence>
<dbReference type="EC" id="2.7.13.3" evidence="2"/>
<dbReference type="InterPro" id="IPR000700">
    <property type="entry name" value="PAS-assoc_C"/>
</dbReference>
<dbReference type="InterPro" id="IPR003594">
    <property type="entry name" value="HATPase_dom"/>
</dbReference>
<evidence type="ECO:0000259" key="7">
    <source>
        <dbReference type="PROSITE" id="PS50110"/>
    </source>
</evidence>
<feature type="domain" description="Response regulatory" evidence="7">
    <location>
        <begin position="476"/>
        <end position="590"/>
    </location>
</feature>
<dbReference type="EMBL" id="JAQQKW010000009">
    <property type="protein sequence ID" value="MDC7695434.1"/>
    <property type="molecule type" value="Genomic_DNA"/>
</dbReference>
<reference evidence="10 11" key="1">
    <citation type="submission" date="2023-01" db="EMBL/GenBank/DDBJ databases">
        <title>Novel species of the genus Asticcacaulis isolated from rivers.</title>
        <authorList>
            <person name="Lu H."/>
        </authorList>
    </citation>
    <scope>NUCLEOTIDE SEQUENCE [LARGE SCALE GENOMIC DNA]</scope>
    <source>
        <strain evidence="10 11">DXS10W</strain>
    </source>
</reference>
<dbReference type="CDD" id="cd00130">
    <property type="entry name" value="PAS"/>
    <property type="match status" value="1"/>
</dbReference>
<dbReference type="CDD" id="cd00082">
    <property type="entry name" value="HisKA"/>
    <property type="match status" value="1"/>
</dbReference>
<evidence type="ECO:0000256" key="5">
    <source>
        <dbReference type="SAM" id="MobiDB-lite"/>
    </source>
</evidence>
<dbReference type="Gene3D" id="3.30.565.10">
    <property type="entry name" value="Histidine kinase-like ATPase, C-terminal domain"/>
    <property type="match status" value="1"/>
</dbReference>
<sequence length="598" mass="66311">MSDDQTPKTQASTPSADDRQTLHDLNNMFGAAKGSVQLMQMRHKDDLQSLRITDMALQSLENAQTYVLQKLVRTDVRDTSGGISDSPERLAARHGVVESNDRHDLFFAAIEMTRMPMIVTDPNRPDNPIVFANQAFLNTTGYQMEEVLGRNCRFLQGEGTDPQMIANLSRAIRDRTDIAVEIQNFRKDGTAFWNALFVSPIFDRDGKLLYFFGSQLDVTRRREAEMALRRAQKMEAIGQLTGGIAHDFNNLLQVIIGNLQMARTVTEQPDKLNRYHEAVMQAAQKARVLTQQLLAFSRKQPLEARIVNLNRVVSDLNDLLSRTLGSFIEIELDLDPDLANARIDTVQLEMALINILANARDAMPEGGRVTIRTANRSGPEGEQVELSVSDTGEGMPPEVLSRITEPFFTTKEVGKGTGLGLAQVYGFVKQSDGGFEVESTPGQGTTVHLYFPMVQGADDKAPAPERTSQTRGKGERVLLVEDNREVRELACAILEADGYEVVARENASAALDYLKGPDGVDLLFTDIVMPGKMNGVALAKEARQLFSDLPILITTGFADDVHGHTNAREFETIYKPYMPDELSTRVRGVLNRKDDHGA</sequence>
<keyword evidence="11" id="KW-1185">Reference proteome</keyword>
<dbReference type="PROSITE" id="PS50110">
    <property type="entry name" value="RESPONSE_REGULATORY"/>
    <property type="match status" value="1"/>
</dbReference>
<dbReference type="Proteomes" id="UP001216595">
    <property type="component" value="Unassembled WGS sequence"/>
</dbReference>
<dbReference type="SUPFAM" id="SSF52172">
    <property type="entry name" value="CheY-like"/>
    <property type="match status" value="1"/>
</dbReference>
<dbReference type="PANTHER" id="PTHR43065">
    <property type="entry name" value="SENSOR HISTIDINE KINASE"/>
    <property type="match status" value="1"/>
</dbReference>
<feature type="region of interest" description="Disordered" evidence="5">
    <location>
        <begin position="1"/>
        <end position="22"/>
    </location>
</feature>
<dbReference type="SUPFAM" id="SSF55874">
    <property type="entry name" value="ATPase domain of HSP90 chaperone/DNA topoisomerase II/histidine kinase"/>
    <property type="match status" value="1"/>
</dbReference>
<dbReference type="InterPro" id="IPR005467">
    <property type="entry name" value="His_kinase_dom"/>
</dbReference>
<evidence type="ECO:0000256" key="4">
    <source>
        <dbReference type="PROSITE-ProRule" id="PRU00169"/>
    </source>
</evidence>
<feature type="domain" description="PAC" evidence="9">
    <location>
        <begin position="178"/>
        <end position="230"/>
    </location>
</feature>
<dbReference type="InterPro" id="IPR001789">
    <property type="entry name" value="Sig_transdc_resp-reg_receiver"/>
</dbReference>
<dbReference type="PROSITE" id="PS50113">
    <property type="entry name" value="PAC"/>
    <property type="match status" value="1"/>
</dbReference>
<comment type="caution">
    <text evidence="10">The sequence shown here is derived from an EMBL/GenBank/DDBJ whole genome shotgun (WGS) entry which is preliminary data.</text>
</comment>
<dbReference type="Gene3D" id="3.40.50.2300">
    <property type="match status" value="1"/>
</dbReference>
<dbReference type="Pfam" id="PF00072">
    <property type="entry name" value="Response_reg"/>
    <property type="match status" value="1"/>
</dbReference>
<dbReference type="Pfam" id="PF00512">
    <property type="entry name" value="HisKA"/>
    <property type="match status" value="1"/>
</dbReference>
<feature type="domain" description="PAS" evidence="8">
    <location>
        <begin position="102"/>
        <end position="151"/>
    </location>
</feature>
<dbReference type="InterPro" id="IPR011006">
    <property type="entry name" value="CheY-like_superfamily"/>
</dbReference>
<evidence type="ECO:0000259" key="9">
    <source>
        <dbReference type="PROSITE" id="PS50113"/>
    </source>
</evidence>
<gene>
    <name evidence="10" type="ORF">PQU94_14225</name>
</gene>
<dbReference type="Pfam" id="PF13426">
    <property type="entry name" value="PAS_9"/>
    <property type="match status" value="1"/>
</dbReference>
<keyword evidence="10" id="KW-0418">Kinase</keyword>
<dbReference type="GO" id="GO:0016301">
    <property type="term" value="F:kinase activity"/>
    <property type="evidence" value="ECO:0007669"/>
    <property type="project" value="UniProtKB-KW"/>
</dbReference>
<evidence type="ECO:0000313" key="10">
    <source>
        <dbReference type="EMBL" id="MDC7695434.1"/>
    </source>
</evidence>
<dbReference type="InterPro" id="IPR001610">
    <property type="entry name" value="PAC"/>
</dbReference>
<dbReference type="PANTHER" id="PTHR43065:SF42">
    <property type="entry name" value="TWO-COMPONENT SENSOR PPRA"/>
    <property type="match status" value="1"/>
</dbReference>
<dbReference type="InterPro" id="IPR035965">
    <property type="entry name" value="PAS-like_dom_sf"/>
</dbReference>
<dbReference type="SUPFAM" id="SSF47384">
    <property type="entry name" value="Homodimeric domain of signal transducing histidine kinase"/>
    <property type="match status" value="1"/>
</dbReference>
<dbReference type="PROSITE" id="PS50112">
    <property type="entry name" value="PAS"/>
    <property type="match status" value="1"/>
</dbReference>
<dbReference type="SMART" id="SM00448">
    <property type="entry name" value="REC"/>
    <property type="match status" value="1"/>
</dbReference>
<feature type="region of interest" description="Disordered" evidence="5">
    <location>
        <begin position="372"/>
        <end position="396"/>
    </location>
</feature>
<evidence type="ECO:0000259" key="8">
    <source>
        <dbReference type="PROSITE" id="PS50112"/>
    </source>
</evidence>
<dbReference type="InterPro" id="IPR036097">
    <property type="entry name" value="HisK_dim/P_sf"/>
</dbReference>
<dbReference type="SMART" id="SM00387">
    <property type="entry name" value="HATPase_c"/>
    <property type="match status" value="1"/>
</dbReference>
<dbReference type="PROSITE" id="PS50109">
    <property type="entry name" value="HIS_KIN"/>
    <property type="match status" value="1"/>
</dbReference>
<dbReference type="InterPro" id="IPR004358">
    <property type="entry name" value="Sig_transdc_His_kin-like_C"/>
</dbReference>
<dbReference type="InterPro" id="IPR036890">
    <property type="entry name" value="HATPase_C_sf"/>
</dbReference>
<dbReference type="NCBIfam" id="TIGR00229">
    <property type="entry name" value="sensory_box"/>
    <property type="match status" value="1"/>
</dbReference>
<dbReference type="InterPro" id="IPR000014">
    <property type="entry name" value="PAS"/>
</dbReference>
<feature type="modified residue" description="4-aspartylphosphate" evidence="4">
    <location>
        <position position="526"/>
    </location>
</feature>
<dbReference type="Gene3D" id="3.30.450.20">
    <property type="entry name" value="PAS domain"/>
    <property type="match status" value="1"/>
</dbReference>
<evidence type="ECO:0000259" key="6">
    <source>
        <dbReference type="PROSITE" id="PS50109"/>
    </source>
</evidence>
<dbReference type="SMART" id="SM00388">
    <property type="entry name" value="HisKA"/>
    <property type="match status" value="1"/>
</dbReference>
<dbReference type="PRINTS" id="PR00344">
    <property type="entry name" value="BCTRLSENSOR"/>
</dbReference>
<name>A0ABT5IGY8_9CAUL</name>
<dbReference type="NCBIfam" id="NF010076">
    <property type="entry name" value="PRK13557.1"/>
    <property type="match status" value="1"/>
</dbReference>
<feature type="domain" description="Histidine kinase" evidence="6">
    <location>
        <begin position="243"/>
        <end position="455"/>
    </location>
</feature>
<dbReference type="Gene3D" id="1.10.287.130">
    <property type="match status" value="1"/>
</dbReference>
<dbReference type="SUPFAM" id="SSF55785">
    <property type="entry name" value="PYP-like sensor domain (PAS domain)"/>
    <property type="match status" value="1"/>
</dbReference>
<keyword evidence="10" id="KW-0808">Transferase</keyword>